<accession>A0A369B946</accession>
<dbReference type="Proteomes" id="UP000253090">
    <property type="component" value="Unassembled WGS sequence"/>
</dbReference>
<dbReference type="InterPro" id="IPR003339">
    <property type="entry name" value="ABC/ECF_trnsptr_transmembrane"/>
</dbReference>
<feature type="transmembrane region" description="Helical" evidence="5">
    <location>
        <begin position="61"/>
        <end position="78"/>
    </location>
</feature>
<evidence type="ECO:0000256" key="1">
    <source>
        <dbReference type="ARBA" id="ARBA00004141"/>
    </source>
</evidence>
<evidence type="ECO:0000313" key="6">
    <source>
        <dbReference type="EMBL" id="RCX16184.1"/>
    </source>
</evidence>
<feature type="transmembrane region" description="Helical" evidence="5">
    <location>
        <begin position="6"/>
        <end position="27"/>
    </location>
</feature>
<dbReference type="RefSeq" id="WP_245955048.1">
    <property type="nucleotide sequence ID" value="NZ_QPJW01000013.1"/>
</dbReference>
<comment type="subcellular location">
    <subcellularLocation>
        <location evidence="1">Membrane</location>
        <topology evidence="1">Multi-pass membrane protein</topology>
    </subcellularLocation>
</comment>
<evidence type="ECO:0000256" key="4">
    <source>
        <dbReference type="ARBA" id="ARBA00023136"/>
    </source>
</evidence>
<feature type="transmembrane region" description="Helical" evidence="5">
    <location>
        <begin position="99"/>
        <end position="120"/>
    </location>
</feature>
<sequence>MKRSRYLLQALDPLSKLIAVFSIAVLAMHWDTPVPLCIMLLLLTTTAVFGAGMSWSRLSSRMMFITVFGLPLFLITALTSPAGEEYMEWGVLRMSQDSLLYAAAITLRMFCMFLSSLIYIETTDPQDFVVMMTTRLKLPYRIVFGVSMALTFLPLLEDEGRNAAEARKIRLGRKPKGLWERLSIWRGNLVAVFAGAIRRVEQTAGSMESKGFGAYAKRTFLREVRISAGGYMLMVLSIAAVAGIWLL</sequence>
<feature type="transmembrane region" description="Helical" evidence="5">
    <location>
        <begin position="228"/>
        <end position="246"/>
    </location>
</feature>
<keyword evidence="4 5" id="KW-0472">Membrane</keyword>
<name>A0A369B946_9BACL</name>
<feature type="transmembrane region" description="Helical" evidence="5">
    <location>
        <begin position="34"/>
        <end position="55"/>
    </location>
</feature>
<dbReference type="EMBL" id="QPJW01000013">
    <property type="protein sequence ID" value="RCX16184.1"/>
    <property type="molecule type" value="Genomic_DNA"/>
</dbReference>
<dbReference type="CDD" id="cd16914">
    <property type="entry name" value="EcfT"/>
    <property type="match status" value="1"/>
</dbReference>
<organism evidence="6 7">
    <name type="scientific">Fontibacillus phaseoli</name>
    <dbReference type="NCBI Taxonomy" id="1416533"/>
    <lineage>
        <taxon>Bacteria</taxon>
        <taxon>Bacillati</taxon>
        <taxon>Bacillota</taxon>
        <taxon>Bacilli</taxon>
        <taxon>Bacillales</taxon>
        <taxon>Paenibacillaceae</taxon>
        <taxon>Fontibacillus</taxon>
    </lineage>
</organism>
<protein>
    <submittedName>
        <fullName evidence="6">Energy-coupling factor transport system permease protein</fullName>
    </submittedName>
</protein>
<evidence type="ECO:0000256" key="2">
    <source>
        <dbReference type="ARBA" id="ARBA00022692"/>
    </source>
</evidence>
<dbReference type="AlphaFoldDB" id="A0A369B946"/>
<evidence type="ECO:0000256" key="3">
    <source>
        <dbReference type="ARBA" id="ARBA00022989"/>
    </source>
</evidence>
<proteinExistence type="predicted"/>
<dbReference type="PANTHER" id="PTHR33514:SF13">
    <property type="entry name" value="PROTEIN ABCI12, CHLOROPLASTIC"/>
    <property type="match status" value="1"/>
</dbReference>
<evidence type="ECO:0000313" key="7">
    <source>
        <dbReference type="Proteomes" id="UP000253090"/>
    </source>
</evidence>
<keyword evidence="7" id="KW-1185">Reference proteome</keyword>
<reference evidence="6 7" key="1">
    <citation type="submission" date="2018-07" db="EMBL/GenBank/DDBJ databases">
        <title>Genomic Encyclopedia of Type Strains, Phase III (KMG-III): the genomes of soil and plant-associated and newly described type strains.</title>
        <authorList>
            <person name="Whitman W."/>
        </authorList>
    </citation>
    <scope>NUCLEOTIDE SEQUENCE [LARGE SCALE GENOMIC DNA]</scope>
    <source>
        <strain evidence="6 7">CECT 8333</strain>
    </source>
</reference>
<gene>
    <name evidence="6" type="ORF">DFP94_11341</name>
</gene>
<keyword evidence="3 5" id="KW-1133">Transmembrane helix</keyword>
<evidence type="ECO:0000256" key="5">
    <source>
        <dbReference type="SAM" id="Phobius"/>
    </source>
</evidence>
<dbReference type="PANTHER" id="PTHR33514">
    <property type="entry name" value="PROTEIN ABCI12, CHLOROPLASTIC"/>
    <property type="match status" value="1"/>
</dbReference>
<dbReference type="GO" id="GO:0005886">
    <property type="term" value="C:plasma membrane"/>
    <property type="evidence" value="ECO:0007669"/>
    <property type="project" value="UniProtKB-ARBA"/>
</dbReference>
<comment type="caution">
    <text evidence="6">The sequence shown here is derived from an EMBL/GenBank/DDBJ whole genome shotgun (WGS) entry which is preliminary data.</text>
</comment>
<dbReference type="Pfam" id="PF02361">
    <property type="entry name" value="CbiQ"/>
    <property type="match status" value="1"/>
</dbReference>
<keyword evidence="2 5" id="KW-0812">Transmembrane</keyword>